<proteinExistence type="predicted"/>
<accession>A0A383CL28</accession>
<gene>
    <name evidence="2" type="ORF">METZ01_LOCUS485960</name>
</gene>
<name>A0A383CL28_9ZZZZ</name>
<organism evidence="2">
    <name type="scientific">marine metagenome</name>
    <dbReference type="NCBI Taxonomy" id="408172"/>
    <lineage>
        <taxon>unclassified sequences</taxon>
        <taxon>metagenomes</taxon>
        <taxon>ecological metagenomes</taxon>
    </lineage>
</organism>
<protein>
    <submittedName>
        <fullName evidence="2">Uncharacterized protein</fullName>
    </submittedName>
</protein>
<reference evidence="2" key="1">
    <citation type="submission" date="2018-05" db="EMBL/GenBank/DDBJ databases">
        <authorList>
            <person name="Lanie J.A."/>
            <person name="Ng W.-L."/>
            <person name="Kazmierczak K.M."/>
            <person name="Andrzejewski T.M."/>
            <person name="Davidsen T.M."/>
            <person name="Wayne K.J."/>
            <person name="Tettelin H."/>
            <person name="Glass J.I."/>
            <person name="Rusch D."/>
            <person name="Podicherti R."/>
            <person name="Tsui H.-C.T."/>
            <person name="Winkler M.E."/>
        </authorList>
    </citation>
    <scope>NUCLEOTIDE SEQUENCE</scope>
</reference>
<dbReference type="EMBL" id="UINC01209890">
    <property type="protein sequence ID" value="SVE33106.1"/>
    <property type="molecule type" value="Genomic_DNA"/>
</dbReference>
<dbReference type="AlphaFoldDB" id="A0A383CL28"/>
<evidence type="ECO:0000313" key="2">
    <source>
        <dbReference type="EMBL" id="SVE33106.1"/>
    </source>
</evidence>
<sequence>MLVPVIGATSASLDTVRKAASRSELTASSSTVNTSPRAARYLA</sequence>
<evidence type="ECO:0000256" key="1">
    <source>
        <dbReference type="SAM" id="MobiDB-lite"/>
    </source>
</evidence>
<feature type="compositionally biased region" description="Polar residues" evidence="1">
    <location>
        <begin position="23"/>
        <end position="36"/>
    </location>
</feature>
<feature type="region of interest" description="Disordered" evidence="1">
    <location>
        <begin position="20"/>
        <end position="43"/>
    </location>
</feature>